<gene>
    <name evidence="2" type="ORF">C5O00_12425</name>
</gene>
<evidence type="ECO:0000259" key="1">
    <source>
        <dbReference type="Pfam" id="PF01565"/>
    </source>
</evidence>
<dbReference type="Proteomes" id="UP000238442">
    <property type="component" value="Chromosome"/>
</dbReference>
<accession>A0A2S0I0G3</accession>
<dbReference type="Gene3D" id="3.30.465.10">
    <property type="match status" value="1"/>
</dbReference>
<dbReference type="InterPro" id="IPR036318">
    <property type="entry name" value="FAD-bd_PCMH-like_sf"/>
</dbReference>
<protein>
    <submittedName>
        <fullName evidence="2">FAD-linked oxidase</fullName>
    </submittedName>
</protein>
<dbReference type="InterPro" id="IPR016169">
    <property type="entry name" value="FAD-bd_PCMH_sub2"/>
</dbReference>
<dbReference type="SUPFAM" id="SSF56176">
    <property type="entry name" value="FAD-binding/transporter-associated domain-like"/>
    <property type="match status" value="1"/>
</dbReference>
<reference evidence="2 3" key="1">
    <citation type="submission" date="2018-02" db="EMBL/GenBank/DDBJ databases">
        <title>Genomic analysis of the strain RR4-38 isolated from a seawater recirculating aquaculture system.</title>
        <authorList>
            <person name="Kim Y.-S."/>
            <person name="Jang Y.H."/>
            <person name="Kim K.-H."/>
        </authorList>
    </citation>
    <scope>NUCLEOTIDE SEQUENCE [LARGE SCALE GENOMIC DNA]</scope>
    <source>
        <strain evidence="2 3">RR4-38</strain>
    </source>
</reference>
<dbReference type="GO" id="GO:0016899">
    <property type="term" value="F:oxidoreductase activity, acting on the CH-OH group of donors, oxygen as acceptor"/>
    <property type="evidence" value="ECO:0007669"/>
    <property type="project" value="InterPro"/>
</dbReference>
<dbReference type="GO" id="GO:0050660">
    <property type="term" value="F:flavin adenine dinucleotide binding"/>
    <property type="evidence" value="ECO:0007669"/>
    <property type="project" value="InterPro"/>
</dbReference>
<name>A0A2S0I0G3_9FLAO</name>
<dbReference type="Pfam" id="PF01565">
    <property type="entry name" value="FAD_binding_4"/>
    <property type="match status" value="1"/>
</dbReference>
<proteinExistence type="predicted"/>
<keyword evidence="3" id="KW-1185">Reference proteome</keyword>
<dbReference type="OrthoDB" id="9800184at2"/>
<organism evidence="2 3">
    <name type="scientific">Pukyongia salina</name>
    <dbReference type="NCBI Taxonomy" id="2094025"/>
    <lineage>
        <taxon>Bacteria</taxon>
        <taxon>Pseudomonadati</taxon>
        <taxon>Bacteroidota</taxon>
        <taxon>Flavobacteriia</taxon>
        <taxon>Flavobacteriales</taxon>
        <taxon>Flavobacteriaceae</taxon>
        <taxon>Pukyongia</taxon>
    </lineage>
</organism>
<dbReference type="InterPro" id="IPR006094">
    <property type="entry name" value="Oxid_FAD_bind_N"/>
</dbReference>
<dbReference type="PANTHER" id="PTHR43762">
    <property type="entry name" value="L-GULONOLACTONE OXIDASE"/>
    <property type="match status" value="1"/>
</dbReference>
<dbReference type="InterPro" id="IPR010031">
    <property type="entry name" value="FAD_lactone_oxidase-like"/>
</dbReference>
<feature type="domain" description="FAD linked oxidase N-terminal" evidence="1">
    <location>
        <begin position="46"/>
        <end position="173"/>
    </location>
</feature>
<evidence type="ECO:0000313" key="2">
    <source>
        <dbReference type="EMBL" id="AVI51913.1"/>
    </source>
</evidence>
<dbReference type="KEGG" id="aue:C5O00_12425"/>
<dbReference type="AlphaFoldDB" id="A0A2S0I0G3"/>
<dbReference type="PANTHER" id="PTHR43762:SF1">
    <property type="entry name" value="D-ARABINONO-1,4-LACTONE OXIDASE"/>
    <property type="match status" value="1"/>
</dbReference>
<dbReference type="EMBL" id="CP027062">
    <property type="protein sequence ID" value="AVI51913.1"/>
    <property type="molecule type" value="Genomic_DNA"/>
</dbReference>
<evidence type="ECO:0000313" key="3">
    <source>
        <dbReference type="Proteomes" id="UP000238442"/>
    </source>
</evidence>
<sequence>MATTNTQTRDRWNTLHKNGPFDLKLFHDTKLNRNLSKFESYNAAATEIRRLIRLADNANERFRPMGSKWSLSSIAHCKDRMVYTPRLNLKFALRDSDIHVNSPYKSENVFLFQCGNVIKEISLALQKKQKSLKTHGASNGQTIAGCISTGVHGAAVDVGSVQDYVIGLNIITGTKPEDVIYLERASKPALHDDYIKNFKCKIIRDDDLFNAALVGLGSMGFIHGVVIEAEDMFLLHRCVKKIKKEIALKLSNTLDFSNFDPEFPINPLDPNQPDYKGVRPYHFKVYINQYNDEAELPVELIYKRDFFPNYQSIYEDPVPNMAQFIYTDLIYTLIKFAEKVPGSIPALINLLKNSIMPKEDKPVMGKLWEIFWDAQYKGRAFACSFGVDHTNSEKALKVLSKVTIDDGPIPGIFAMRFVKQSDALLACTKFPFTCMIEIDGIQWNESDGLISLEEYSDRMIKALKQNNIPFTIHWGKNAKWDHPGLASHMFGNDAHKWKQLRAQLLSTRMQKVFSNKFLDDIKLS</sequence>
<dbReference type="RefSeq" id="WP_105217153.1">
    <property type="nucleotide sequence ID" value="NZ_CP027062.1"/>
</dbReference>